<sequence>MSFTPPFYPIIYVRGYAPTKTDREDTFHDLYYGYSDTSVESRPKAPNPDPKAPIDDRISLDLFEGQLIRFMKEFAYVDTSHGGLELAMQDAINIGRPLFNPTRSLWVSRFYDTDVVTGRVRPIIEHAKDLRTLIDQTLPEAFKACNIDASGPDFKVILVAHSMGGLVCRALIQNLYPESGVDPKSKIHRLVTMGSPHGGIEFGIVPDFLESFIVNTFNPGGANMFYDQQMRQYLKLDPDEPMNSLGNISKASKADKSFPVARCFCVIGSNHAAYNVLGGQQQRITGNFSDGLVKQDRAFIEGAFTANVHRAHSSRDQGIVNSYQSFENIQRFLFGDTKVAISLDELTIANPDSVGHKGYYNLEFRLAIRGAGAVFLHDRREDPCENAYRFTAEQAANPLSVFLHTAFLSSKKARPGDPTLNFLLSLRVAANQIKEGMLWDHEYPVRPIYSETLEIRVNTDKAKTFWEGGDLAADVVQYSWLSGVDDTTNNIAVNQNSLGKIWQNAPFTNDSFSIPLRKADSLSGVLRLIPTSWPDKAITQED</sequence>
<protein>
    <submittedName>
        <fullName evidence="1">Esterase/lipase family protein</fullName>
    </submittedName>
</protein>
<evidence type="ECO:0000313" key="1">
    <source>
        <dbReference type="EMBL" id="MFD2935087.1"/>
    </source>
</evidence>
<evidence type="ECO:0000313" key="2">
    <source>
        <dbReference type="Proteomes" id="UP001597512"/>
    </source>
</evidence>
<gene>
    <name evidence="1" type="ORF">ACFS25_14945</name>
</gene>
<accession>A0ABW6AIT9</accession>
<name>A0ABW6AIT9_9BACT</name>
<dbReference type="EMBL" id="JBHUOM010000012">
    <property type="protein sequence ID" value="MFD2935087.1"/>
    <property type="molecule type" value="Genomic_DNA"/>
</dbReference>
<keyword evidence="2" id="KW-1185">Reference proteome</keyword>
<dbReference type="Proteomes" id="UP001597512">
    <property type="component" value="Unassembled WGS sequence"/>
</dbReference>
<comment type="caution">
    <text evidence="1">The sequence shown here is derived from an EMBL/GenBank/DDBJ whole genome shotgun (WGS) entry which is preliminary data.</text>
</comment>
<dbReference type="SUPFAM" id="SSF53474">
    <property type="entry name" value="alpha/beta-Hydrolases"/>
    <property type="match status" value="1"/>
</dbReference>
<dbReference type="Pfam" id="PF02089">
    <property type="entry name" value="Palm_thioest"/>
    <property type="match status" value="1"/>
</dbReference>
<organism evidence="1 2">
    <name type="scientific">Spirosoma flavum</name>
    <dbReference type="NCBI Taxonomy" id="2048557"/>
    <lineage>
        <taxon>Bacteria</taxon>
        <taxon>Pseudomonadati</taxon>
        <taxon>Bacteroidota</taxon>
        <taxon>Cytophagia</taxon>
        <taxon>Cytophagales</taxon>
        <taxon>Cytophagaceae</taxon>
        <taxon>Spirosoma</taxon>
    </lineage>
</organism>
<dbReference type="InterPro" id="IPR029058">
    <property type="entry name" value="AB_hydrolase_fold"/>
</dbReference>
<dbReference type="Gene3D" id="3.40.50.1820">
    <property type="entry name" value="alpha/beta hydrolase"/>
    <property type="match status" value="1"/>
</dbReference>
<dbReference type="RefSeq" id="WP_381502341.1">
    <property type="nucleotide sequence ID" value="NZ_JBHUOM010000012.1"/>
</dbReference>
<reference evidence="2" key="1">
    <citation type="journal article" date="2019" name="Int. J. Syst. Evol. Microbiol.">
        <title>The Global Catalogue of Microorganisms (GCM) 10K type strain sequencing project: providing services to taxonomists for standard genome sequencing and annotation.</title>
        <authorList>
            <consortium name="The Broad Institute Genomics Platform"/>
            <consortium name="The Broad Institute Genome Sequencing Center for Infectious Disease"/>
            <person name="Wu L."/>
            <person name="Ma J."/>
        </authorList>
    </citation>
    <scope>NUCLEOTIDE SEQUENCE [LARGE SCALE GENOMIC DNA]</scope>
    <source>
        <strain evidence="2">KCTC 52490</strain>
    </source>
</reference>
<proteinExistence type="predicted"/>